<feature type="compositionally biased region" description="Polar residues" evidence="1">
    <location>
        <begin position="50"/>
        <end position="61"/>
    </location>
</feature>
<feature type="compositionally biased region" description="Basic residues" evidence="1">
    <location>
        <begin position="259"/>
        <end position="268"/>
    </location>
</feature>
<comment type="caution">
    <text evidence="2">The sequence shown here is derived from an EMBL/GenBank/DDBJ whole genome shotgun (WGS) entry which is preliminary data.</text>
</comment>
<protein>
    <submittedName>
        <fullName evidence="2">Uncharacterized protein</fullName>
    </submittedName>
</protein>
<reference evidence="2" key="1">
    <citation type="journal article" date="2023" name="Mol. Phylogenet. Evol.">
        <title>Genome-scale phylogeny and comparative genomics of the fungal order Sordariales.</title>
        <authorList>
            <person name="Hensen N."/>
            <person name="Bonometti L."/>
            <person name="Westerberg I."/>
            <person name="Brannstrom I.O."/>
            <person name="Guillou S."/>
            <person name="Cros-Aarteil S."/>
            <person name="Calhoun S."/>
            <person name="Haridas S."/>
            <person name="Kuo A."/>
            <person name="Mondo S."/>
            <person name="Pangilinan J."/>
            <person name="Riley R."/>
            <person name="LaButti K."/>
            <person name="Andreopoulos B."/>
            <person name="Lipzen A."/>
            <person name="Chen C."/>
            <person name="Yan M."/>
            <person name="Daum C."/>
            <person name="Ng V."/>
            <person name="Clum A."/>
            <person name="Steindorff A."/>
            <person name="Ohm R.A."/>
            <person name="Martin F."/>
            <person name="Silar P."/>
            <person name="Natvig D.O."/>
            <person name="Lalanne C."/>
            <person name="Gautier V."/>
            <person name="Ament-Velasquez S.L."/>
            <person name="Kruys A."/>
            <person name="Hutchinson M.I."/>
            <person name="Powell A.J."/>
            <person name="Barry K."/>
            <person name="Miller A.N."/>
            <person name="Grigoriev I.V."/>
            <person name="Debuchy R."/>
            <person name="Gladieux P."/>
            <person name="Hiltunen Thoren M."/>
            <person name="Johannesson H."/>
        </authorList>
    </citation>
    <scope>NUCLEOTIDE SEQUENCE</scope>
    <source>
        <strain evidence="2">CBS 990.96</strain>
    </source>
</reference>
<proteinExistence type="predicted"/>
<evidence type="ECO:0000256" key="1">
    <source>
        <dbReference type="SAM" id="MobiDB-lite"/>
    </source>
</evidence>
<organism evidence="2 3">
    <name type="scientific">Podospora fimiseda</name>
    <dbReference type="NCBI Taxonomy" id="252190"/>
    <lineage>
        <taxon>Eukaryota</taxon>
        <taxon>Fungi</taxon>
        <taxon>Dikarya</taxon>
        <taxon>Ascomycota</taxon>
        <taxon>Pezizomycotina</taxon>
        <taxon>Sordariomycetes</taxon>
        <taxon>Sordariomycetidae</taxon>
        <taxon>Sordariales</taxon>
        <taxon>Podosporaceae</taxon>
        <taxon>Podospora</taxon>
    </lineage>
</organism>
<feature type="compositionally biased region" description="Low complexity" evidence="1">
    <location>
        <begin position="24"/>
        <end position="35"/>
    </location>
</feature>
<dbReference type="EMBL" id="MU865381">
    <property type="protein sequence ID" value="KAK4224885.1"/>
    <property type="molecule type" value="Genomic_DNA"/>
</dbReference>
<accession>A0AAN7GY31</accession>
<evidence type="ECO:0000313" key="2">
    <source>
        <dbReference type="EMBL" id="KAK4224885.1"/>
    </source>
</evidence>
<dbReference type="Proteomes" id="UP001301958">
    <property type="component" value="Unassembled WGS sequence"/>
</dbReference>
<feature type="compositionally biased region" description="Low complexity" evidence="1">
    <location>
        <begin position="273"/>
        <end position="290"/>
    </location>
</feature>
<dbReference type="AlphaFoldDB" id="A0AAN7GY31"/>
<feature type="compositionally biased region" description="Low complexity" evidence="1">
    <location>
        <begin position="123"/>
        <end position="132"/>
    </location>
</feature>
<name>A0AAN7GY31_9PEZI</name>
<reference evidence="2" key="2">
    <citation type="submission" date="2023-05" db="EMBL/GenBank/DDBJ databases">
        <authorList>
            <consortium name="Lawrence Berkeley National Laboratory"/>
            <person name="Steindorff A."/>
            <person name="Hensen N."/>
            <person name="Bonometti L."/>
            <person name="Westerberg I."/>
            <person name="Brannstrom I.O."/>
            <person name="Guillou S."/>
            <person name="Cros-Aarteil S."/>
            <person name="Calhoun S."/>
            <person name="Haridas S."/>
            <person name="Kuo A."/>
            <person name="Mondo S."/>
            <person name="Pangilinan J."/>
            <person name="Riley R."/>
            <person name="Labutti K."/>
            <person name="Andreopoulos B."/>
            <person name="Lipzen A."/>
            <person name="Chen C."/>
            <person name="Yanf M."/>
            <person name="Daum C."/>
            <person name="Ng V."/>
            <person name="Clum A."/>
            <person name="Ohm R."/>
            <person name="Martin F."/>
            <person name="Silar P."/>
            <person name="Natvig D."/>
            <person name="Lalanne C."/>
            <person name="Gautier V."/>
            <person name="Ament-Velasquez S.L."/>
            <person name="Kruys A."/>
            <person name="Hutchinson M.I."/>
            <person name="Powell A.J."/>
            <person name="Barry K."/>
            <person name="Miller A.N."/>
            <person name="Grigoriev I.V."/>
            <person name="Debuchy R."/>
            <person name="Gladieux P."/>
            <person name="Thoren M.H."/>
            <person name="Johannesson H."/>
        </authorList>
    </citation>
    <scope>NUCLEOTIDE SEQUENCE</scope>
    <source>
        <strain evidence="2">CBS 990.96</strain>
    </source>
</reference>
<feature type="region of interest" description="Disordered" evidence="1">
    <location>
        <begin position="1"/>
        <end position="76"/>
    </location>
</feature>
<feature type="region of interest" description="Disordered" evidence="1">
    <location>
        <begin position="111"/>
        <end position="134"/>
    </location>
</feature>
<feature type="region of interest" description="Disordered" evidence="1">
    <location>
        <begin position="259"/>
        <end position="296"/>
    </location>
</feature>
<gene>
    <name evidence="2" type="ORF">QBC38DRAFT_285594</name>
</gene>
<evidence type="ECO:0000313" key="3">
    <source>
        <dbReference type="Proteomes" id="UP001301958"/>
    </source>
</evidence>
<sequence length="296" mass="32741">MYRSFEEEDNRNQGRAPRQDETISPSGPTAGSSSPERSTVDRLVKKLSKHNLQLDTQSRGPSQPPAPWPRIEVDTQFSSMVLPPTLDAGEPIEVDDEEDFDIKKLNFRRTVRRQPSGLGARQRVGGSSSSRSVESRLEKMIANETQCKVRREPFSATTPSSSTPSYSQSITMLPDLNSIEVDPDYAMPKWDGTLEVDPNYLNGNCDPDEEEATLLEESRLALRDAAGPSGIRKHSTTGPPLKYRLSVDAALRCQNVVRSRPRMRKREKSRFTSAASSAVGSAASSPVMAPQYYPPS</sequence>
<keyword evidence="3" id="KW-1185">Reference proteome</keyword>